<gene>
    <name evidence="2" type="primary">LOC136078995</name>
</gene>
<dbReference type="PANTHER" id="PTHR47526">
    <property type="entry name" value="ATP-DEPENDENT DNA HELICASE"/>
    <property type="match status" value="1"/>
</dbReference>
<organism evidence="1 2">
    <name type="scientific">Hydra vulgaris</name>
    <name type="common">Hydra</name>
    <name type="synonym">Hydra attenuata</name>
    <dbReference type="NCBI Taxonomy" id="6087"/>
    <lineage>
        <taxon>Eukaryota</taxon>
        <taxon>Metazoa</taxon>
        <taxon>Cnidaria</taxon>
        <taxon>Hydrozoa</taxon>
        <taxon>Hydroidolina</taxon>
        <taxon>Anthoathecata</taxon>
        <taxon>Aplanulata</taxon>
        <taxon>Hydridae</taxon>
        <taxon>Hydra</taxon>
    </lineage>
</organism>
<name>A0ABM4BP04_HYDVU</name>
<accession>A0ABM4BP04</accession>
<dbReference type="Proteomes" id="UP001652625">
    <property type="component" value="Chromosome 04"/>
</dbReference>
<proteinExistence type="predicted"/>
<evidence type="ECO:0000313" key="2">
    <source>
        <dbReference type="RefSeq" id="XP_065650842.1"/>
    </source>
</evidence>
<dbReference type="RefSeq" id="XP_065650842.1">
    <property type="nucleotide sequence ID" value="XM_065794770.1"/>
</dbReference>
<sequence length="149" mass="16702">MGKVLHSQRLNEAPLSPWIVAECSGKLVCAHCNCVAGLAEACTHIAAVLFWIDITVKMQESKTVTYYKSYWLPPNSPAQLTPKRLCEIDFRSSITKKRILVKGLEDDPNDCSISALVCSTIKKSVKKSTHQELIVFFNRLFKASYLNNP</sequence>
<reference evidence="2" key="1">
    <citation type="submission" date="2025-08" db="UniProtKB">
        <authorList>
            <consortium name="RefSeq"/>
        </authorList>
    </citation>
    <scope>IDENTIFICATION</scope>
</reference>
<evidence type="ECO:0000313" key="1">
    <source>
        <dbReference type="Proteomes" id="UP001652625"/>
    </source>
</evidence>
<dbReference type="GeneID" id="136078995"/>
<protein>
    <submittedName>
        <fullName evidence="2">Uncharacterized protein LOC136078995 isoform X2</fullName>
    </submittedName>
</protein>
<keyword evidence="1" id="KW-1185">Reference proteome</keyword>